<dbReference type="SUPFAM" id="SSF56235">
    <property type="entry name" value="N-terminal nucleophile aminohydrolases (Ntn hydrolases)"/>
    <property type="match status" value="1"/>
</dbReference>
<dbReference type="PROSITE" id="PS51278">
    <property type="entry name" value="GATASE_TYPE_2"/>
    <property type="match status" value="1"/>
</dbReference>
<reference evidence="7" key="1">
    <citation type="submission" date="2013-08" db="EMBL/GenBank/DDBJ databases">
        <authorList>
            <person name="Mendez C."/>
            <person name="Richter M."/>
            <person name="Ferrer M."/>
            <person name="Sanchez J."/>
        </authorList>
    </citation>
    <scope>NUCLEOTIDE SEQUENCE</scope>
</reference>
<dbReference type="GO" id="GO:0006487">
    <property type="term" value="P:protein N-linked glycosylation"/>
    <property type="evidence" value="ECO:0007669"/>
    <property type="project" value="TreeGrafter"/>
</dbReference>
<dbReference type="Pfam" id="PF13537">
    <property type="entry name" value="GATase_7"/>
    <property type="match status" value="1"/>
</dbReference>
<dbReference type="PANTHER" id="PTHR10937">
    <property type="entry name" value="GLUCOSAMINE--FRUCTOSE-6-PHOSPHATE AMINOTRANSFERASE, ISOMERIZING"/>
    <property type="match status" value="1"/>
</dbReference>
<dbReference type="PANTHER" id="PTHR10937:SF0">
    <property type="entry name" value="GLUTAMINE--FRUCTOSE-6-PHOSPHATE TRANSAMINASE (ISOMERIZING)"/>
    <property type="match status" value="1"/>
</dbReference>
<evidence type="ECO:0000259" key="6">
    <source>
        <dbReference type="PROSITE" id="PS51278"/>
    </source>
</evidence>
<dbReference type="GO" id="GO:0004360">
    <property type="term" value="F:glutamine-fructose-6-phosphate transaminase (isomerizing) activity"/>
    <property type="evidence" value="ECO:0007669"/>
    <property type="project" value="UniProtKB-EC"/>
</dbReference>
<proteinExistence type="predicted"/>
<name>T0YEU5_9ZZZZ</name>
<keyword evidence="4 7" id="KW-0808">Transferase</keyword>
<evidence type="ECO:0000256" key="3">
    <source>
        <dbReference type="ARBA" id="ARBA00022576"/>
    </source>
</evidence>
<evidence type="ECO:0000256" key="1">
    <source>
        <dbReference type="ARBA" id="ARBA00001031"/>
    </source>
</evidence>
<accession>T0YEU5</accession>
<feature type="domain" description="Glutamine amidotransferase type-2" evidence="6">
    <location>
        <begin position="1"/>
        <end position="123"/>
    </location>
</feature>
<keyword evidence="5" id="KW-0315">Glutamine amidotransferase</keyword>
<dbReference type="AlphaFoldDB" id="T0YEU5"/>
<organism evidence="7">
    <name type="scientific">mine drainage metagenome</name>
    <dbReference type="NCBI Taxonomy" id="410659"/>
    <lineage>
        <taxon>unclassified sequences</taxon>
        <taxon>metagenomes</taxon>
        <taxon>ecological metagenomes</taxon>
    </lineage>
</organism>
<comment type="catalytic activity">
    <reaction evidence="1">
        <text>D-fructose 6-phosphate + L-glutamine = D-glucosamine 6-phosphate + L-glutamate</text>
        <dbReference type="Rhea" id="RHEA:13237"/>
        <dbReference type="ChEBI" id="CHEBI:29985"/>
        <dbReference type="ChEBI" id="CHEBI:58359"/>
        <dbReference type="ChEBI" id="CHEBI:58725"/>
        <dbReference type="ChEBI" id="CHEBI:61527"/>
        <dbReference type="EC" id="2.6.1.16"/>
    </reaction>
</comment>
<keyword evidence="3 7" id="KW-0032">Aminotransferase</keyword>
<evidence type="ECO:0000256" key="5">
    <source>
        <dbReference type="ARBA" id="ARBA00022962"/>
    </source>
</evidence>
<comment type="caution">
    <text evidence="7">The sequence shown here is derived from an EMBL/GenBank/DDBJ whole genome shotgun (WGS) entry which is preliminary data.</text>
</comment>
<dbReference type="InterPro" id="IPR017932">
    <property type="entry name" value="GATase_2_dom"/>
</dbReference>
<feature type="non-terminal residue" evidence="7">
    <location>
        <position position="141"/>
    </location>
</feature>
<gene>
    <name evidence="7" type="ORF">B2A_12905</name>
</gene>
<dbReference type="EC" id="2.6.1.16" evidence="2"/>
<evidence type="ECO:0000256" key="4">
    <source>
        <dbReference type="ARBA" id="ARBA00022679"/>
    </source>
</evidence>
<dbReference type="GO" id="GO:0006002">
    <property type="term" value="P:fructose 6-phosphate metabolic process"/>
    <property type="evidence" value="ECO:0007669"/>
    <property type="project" value="TreeGrafter"/>
</dbReference>
<dbReference type="InterPro" id="IPR029055">
    <property type="entry name" value="Ntn_hydrolases_N"/>
</dbReference>
<protein>
    <recommendedName>
        <fullName evidence="2">glutamine--fructose-6-phosphate transaminase (isomerizing)</fullName>
        <ecNumber evidence="2">2.6.1.16</ecNumber>
    </recommendedName>
</protein>
<dbReference type="EMBL" id="AUZZ01009317">
    <property type="protein sequence ID" value="EQD33921.1"/>
    <property type="molecule type" value="Genomic_DNA"/>
</dbReference>
<evidence type="ECO:0000313" key="7">
    <source>
        <dbReference type="EMBL" id="EQD33921.1"/>
    </source>
</evidence>
<sequence>MVHNGIIENHRHLAAKLVAAGHVLRSETDTEVVAHLVEAEVTAGASLLEAVQRCVSEIRGDFGLVLASADEPEVLVATRQTSPLIVGRTSSLGLVASDISALLETTRELYALGDGEIAELRPGVIRVVDRAGTRVEPTRLR</sequence>
<dbReference type="GO" id="GO:0006047">
    <property type="term" value="P:UDP-N-acetylglucosamine metabolic process"/>
    <property type="evidence" value="ECO:0007669"/>
    <property type="project" value="TreeGrafter"/>
</dbReference>
<dbReference type="Gene3D" id="3.60.20.10">
    <property type="entry name" value="Glutamine Phosphoribosylpyrophosphate, subunit 1, domain 1"/>
    <property type="match status" value="1"/>
</dbReference>
<reference evidence="7" key="2">
    <citation type="journal article" date="2014" name="ISME J.">
        <title>Microbial stratification in low pH oxic and suboxic macroscopic growths along an acid mine drainage.</title>
        <authorList>
            <person name="Mendez-Garcia C."/>
            <person name="Mesa V."/>
            <person name="Sprenger R.R."/>
            <person name="Richter M."/>
            <person name="Diez M.S."/>
            <person name="Solano J."/>
            <person name="Bargiela R."/>
            <person name="Golyshina O.V."/>
            <person name="Manteca A."/>
            <person name="Ramos J.L."/>
            <person name="Gallego J.R."/>
            <person name="Llorente I."/>
            <person name="Martins Dos Santos V.A."/>
            <person name="Jensen O.N."/>
            <person name="Pelaez A.I."/>
            <person name="Sanchez J."/>
            <person name="Ferrer M."/>
        </authorList>
    </citation>
    <scope>NUCLEOTIDE SEQUENCE</scope>
</reference>
<evidence type="ECO:0000256" key="2">
    <source>
        <dbReference type="ARBA" id="ARBA00012916"/>
    </source>
</evidence>